<evidence type="ECO:0000256" key="9">
    <source>
        <dbReference type="ARBA" id="ARBA00023078"/>
    </source>
</evidence>
<organism evidence="15 16">
    <name type="scientific">Fischerella muscicola CCMEE 5323</name>
    <dbReference type="NCBI Taxonomy" id="2019572"/>
    <lineage>
        <taxon>Bacteria</taxon>
        <taxon>Bacillati</taxon>
        <taxon>Cyanobacteriota</taxon>
        <taxon>Cyanophyceae</taxon>
        <taxon>Nostocales</taxon>
        <taxon>Hapalosiphonaceae</taxon>
        <taxon>Fischerella</taxon>
    </lineage>
</organism>
<evidence type="ECO:0000256" key="4">
    <source>
        <dbReference type="ARBA" id="ARBA00022531"/>
    </source>
</evidence>
<evidence type="ECO:0000256" key="13">
    <source>
        <dbReference type="PROSITE-ProRule" id="PRU00775"/>
    </source>
</evidence>
<keyword evidence="16" id="KW-1185">Reference proteome</keyword>
<dbReference type="Pfam" id="PF00427">
    <property type="entry name" value="PBS_linker_poly"/>
    <property type="match status" value="4"/>
</dbReference>
<feature type="domain" description="PBS-linker" evidence="14">
    <location>
        <begin position="712"/>
        <end position="891"/>
    </location>
</feature>
<comment type="similarity">
    <text evidence="13">Belongs to the phycobilisome linker protein family.</text>
</comment>
<evidence type="ECO:0000313" key="16">
    <source>
        <dbReference type="Proteomes" id="UP000235036"/>
    </source>
</evidence>
<evidence type="ECO:0000259" key="14">
    <source>
        <dbReference type="PROSITE" id="PS51445"/>
    </source>
</evidence>
<reference evidence="15 16" key="1">
    <citation type="submission" date="2017-08" db="EMBL/GenBank/DDBJ databases">
        <title>Genomes of Fischerella (Mastigocladus) sp. strains.</title>
        <authorList>
            <person name="Miller S.R."/>
        </authorList>
    </citation>
    <scope>NUCLEOTIDE SEQUENCE [LARGE SCALE GENOMIC DNA]</scope>
    <source>
        <strain evidence="15 16">CCMEE 5323</strain>
    </source>
</reference>
<dbReference type="PANTHER" id="PTHR34011">
    <property type="entry name" value="PHYCOBILISOME 32.1 KDA LINKER POLYPEPTIDE, PHYCOCYANIN-ASSOCIATED, ROD 2-RELATED"/>
    <property type="match status" value="1"/>
</dbReference>
<keyword evidence="7 13" id="KW-0605">Phycobilisome</keyword>
<keyword evidence="8" id="KW-0157">Chromophore</keyword>
<feature type="domain" description="PBS-linker" evidence="14">
    <location>
        <begin position="516"/>
        <end position="693"/>
    </location>
</feature>
<keyword evidence="10" id="KW-0472">Membrane</keyword>
<dbReference type="Pfam" id="PF00502">
    <property type="entry name" value="Phycobilisome"/>
    <property type="match status" value="2"/>
</dbReference>
<evidence type="ECO:0000256" key="5">
    <source>
        <dbReference type="ARBA" id="ARBA00022549"/>
    </source>
</evidence>
<evidence type="ECO:0000256" key="2">
    <source>
        <dbReference type="ARBA" id="ARBA00008182"/>
    </source>
</evidence>
<keyword evidence="6" id="KW-0677">Repeat</keyword>
<accession>A0A2N6K738</accession>
<feature type="domain" description="PBS-linker" evidence="14">
    <location>
        <begin position="944"/>
        <end position="1125"/>
    </location>
</feature>
<comment type="caution">
    <text evidence="15">The sequence shown here is derived from an EMBL/GenBank/DDBJ whole genome shotgun (WGS) entry which is preliminary data.</text>
</comment>
<evidence type="ECO:0000256" key="6">
    <source>
        <dbReference type="ARBA" id="ARBA00022737"/>
    </source>
</evidence>
<evidence type="ECO:0000256" key="10">
    <source>
        <dbReference type="ARBA" id="ARBA00023136"/>
    </source>
</evidence>
<evidence type="ECO:0000256" key="3">
    <source>
        <dbReference type="ARBA" id="ARBA00018674"/>
    </source>
</evidence>
<protein>
    <recommendedName>
        <fullName evidence="3">Phycobiliprotein ApcE</fullName>
    </recommendedName>
</protein>
<proteinExistence type="inferred from homology"/>
<name>A0A2N6K738_FISMU</name>
<dbReference type="Gene3D" id="1.10.490.20">
    <property type="entry name" value="Phycocyanins"/>
    <property type="match status" value="1"/>
</dbReference>
<dbReference type="SUPFAM" id="SSF46458">
    <property type="entry name" value="Globin-like"/>
    <property type="match status" value="1"/>
</dbReference>
<dbReference type="RefSeq" id="WP_016866291.1">
    <property type="nucleotide sequence ID" value="NZ_CAWNVR010000068.1"/>
</dbReference>
<dbReference type="PANTHER" id="PTHR34011:SF6">
    <property type="entry name" value="PHYCOBILIPROTEIN APCE"/>
    <property type="match status" value="1"/>
</dbReference>
<feature type="domain" description="PBS-linker" evidence="14">
    <location>
        <begin position="255"/>
        <end position="435"/>
    </location>
</feature>
<evidence type="ECO:0000256" key="11">
    <source>
        <dbReference type="ARBA" id="ARBA00023239"/>
    </source>
</evidence>
<dbReference type="GO" id="GO:0016829">
    <property type="term" value="F:lyase activity"/>
    <property type="evidence" value="ECO:0007669"/>
    <property type="project" value="UniProtKB-KW"/>
</dbReference>
<keyword evidence="12" id="KW-0089">Bile pigment</keyword>
<dbReference type="Proteomes" id="UP000235036">
    <property type="component" value="Unassembled WGS sequence"/>
</dbReference>
<keyword evidence="11" id="KW-0456">Lyase</keyword>
<dbReference type="InterPro" id="IPR038255">
    <property type="entry name" value="PBS_linker_sf"/>
</dbReference>
<dbReference type="InterPro" id="IPR038719">
    <property type="entry name" value="Phycobilisome_asu/bsu_sf"/>
</dbReference>
<evidence type="ECO:0000256" key="12">
    <source>
        <dbReference type="ARBA" id="ARBA00023307"/>
    </source>
</evidence>
<comment type="subcellular location">
    <subcellularLocation>
        <location evidence="1">Cellular thylakoid membrane</location>
        <topology evidence="1">Peripheral membrane protein</topology>
        <orientation evidence="1">Cytoplasmic side</orientation>
    </subcellularLocation>
</comment>
<keyword evidence="4" id="KW-0602">Photosynthesis</keyword>
<dbReference type="Gene3D" id="1.10.3130.20">
    <property type="entry name" value="Phycobilisome linker domain"/>
    <property type="match status" value="4"/>
</dbReference>
<dbReference type="AlphaFoldDB" id="A0A2N6K738"/>
<dbReference type="GO" id="GO:0031676">
    <property type="term" value="C:plasma membrane-derived thylakoid membrane"/>
    <property type="evidence" value="ECO:0007669"/>
    <property type="project" value="UniProtKB-SubCell"/>
</dbReference>
<evidence type="ECO:0000256" key="1">
    <source>
        <dbReference type="ARBA" id="ARBA00004445"/>
    </source>
</evidence>
<evidence type="ECO:0000313" key="15">
    <source>
        <dbReference type="EMBL" id="PLZ92982.1"/>
    </source>
</evidence>
<keyword evidence="9" id="KW-0793">Thylakoid</keyword>
<dbReference type="GO" id="GO:0015979">
    <property type="term" value="P:photosynthesis"/>
    <property type="evidence" value="ECO:0007669"/>
    <property type="project" value="UniProtKB-KW"/>
</dbReference>
<dbReference type="EMBL" id="NRQW01000091">
    <property type="protein sequence ID" value="PLZ92982.1"/>
    <property type="molecule type" value="Genomic_DNA"/>
</dbReference>
<dbReference type="InterPro" id="IPR001297">
    <property type="entry name" value="PBS_linker_dom"/>
</dbReference>
<evidence type="ECO:0000256" key="7">
    <source>
        <dbReference type="ARBA" id="ARBA00022738"/>
    </source>
</evidence>
<dbReference type="InterPro" id="IPR009050">
    <property type="entry name" value="Globin-like_sf"/>
</dbReference>
<evidence type="ECO:0000256" key="8">
    <source>
        <dbReference type="ARBA" id="ARBA00022991"/>
    </source>
</evidence>
<dbReference type="CDD" id="cd12128">
    <property type="entry name" value="PBP_PBS-LCM"/>
    <property type="match status" value="1"/>
</dbReference>
<keyword evidence="5" id="KW-0042">Antenna complex</keyword>
<dbReference type="GO" id="GO:0030089">
    <property type="term" value="C:phycobilisome"/>
    <property type="evidence" value="ECO:0007669"/>
    <property type="project" value="UniProtKB-UniRule"/>
</dbReference>
<sequence length="1137" mass="127291">MSVKASGGSSVARPQLYQTLAVSTISQAEQQDRFLGAGELNELANYFASGAKRLEIAQTLTDNSEIIVSRAANRIFVGGSPMAFLEKPREPELAMAVAAAASTSDVRDAMKLGTVTYVETRGGFLENLRSIFNSSPSGPVPPGFRPINIARYGPANMAKSLRDLSWFLRYATYAIVAGDPNIIAVNTRGLREIIENACSGEATIVALQELKAAALSYFRRDTEAADIVSQYMDVLITEFKAPTPSNKLRQRPSGDQQGLELPQIYFNAAERRQKFVMKPGLSAAEKTEVVKAAYRQIFERDITRAYSLSISYLESQVKNGDISMKEFVRRLAKSPLYRKQFYEPFINSRALELAFRHILGRGPSSREEVQKYFDIVSRGGLSALVDALVDSDEYSDYFGEETVPYIRGLGQEAQECRNWGPQQDLFKYSAPFRKVPQFLTTFADYNQPLPDQHPYGSGNDPLEIQFGAIFPKETRNPSSRPAPFGKDTKRILIHQGPAINNQNSNPAARGEFPGTLGPKVFRLDQIPRTLSKGTGKGSSVKYSESSTQAVIRGAYLQVFGRDVYEGQRLKVQEIKLENGEISVREFIRALAKSDLFRKLYWTPYYVCKAIEYIHRRLLGRPTYGRQENNKYFDICSKKGFYALIDAIIDSEEYSQAFGEDTVPYERYLTPGGVALRKLRVGSIREDVGARVDKQETPMFVQMGAVTATRTEPDIQSRINQGVSKKREQRKIFKLVAGTGDKVAVQNVISAAYRQIFERDIAPYVASSREFKVLESKLGNGEITVKEFIEGLGCSGLYLKEFYTPYPNTKVIELGTKHFLGRAPLDQAEIRKYNQILATQGIRAFIRAMLNTPEYLQAFGEDTVPYNRFTTLPAANFPNTQKLYNQLTKQSKDIVVPSFESTKPRMDAANMPIMAKAIADMAAKARAVDKSKPLFIELGRSYNDGRGQSVEVGVGTTRRKPARIYRITVGANQAEIQQVINAIYVQVMDVFSGQVPEYFRRSDLESKLRNGEISVREFVRDLASSEIYRKRFYTPYPNTKVIEFLFRHLLGRAPATQAEIRQYNKLLADSGLRAAVEAMVNSPEYARYFGEDVVPYQRFPSLPAGNYLGSVKAAADLVKQSWSSLSPSVLTGRYTQGS</sequence>
<gene>
    <name evidence="15" type="ORF">CEN44_04645</name>
</gene>
<dbReference type="InterPro" id="IPR012128">
    <property type="entry name" value="Phycobilisome_asu/bsu"/>
</dbReference>
<comment type="similarity">
    <text evidence="2">Belongs to the phycobiliprotein family.</text>
</comment>
<dbReference type="PROSITE" id="PS51445">
    <property type="entry name" value="PBS_LINKER"/>
    <property type="match status" value="4"/>
</dbReference>